<comment type="caution">
    <text evidence="1">The sequence shown here is derived from an EMBL/GenBank/DDBJ whole genome shotgun (WGS) entry which is preliminary data.</text>
</comment>
<dbReference type="EMBL" id="CASHSV030000109">
    <property type="protein sequence ID" value="CAJ2647061.1"/>
    <property type="molecule type" value="Genomic_DNA"/>
</dbReference>
<proteinExistence type="predicted"/>
<dbReference type="Proteomes" id="UP001177021">
    <property type="component" value="Unassembled WGS sequence"/>
</dbReference>
<evidence type="ECO:0000313" key="1">
    <source>
        <dbReference type="EMBL" id="CAJ2647061.1"/>
    </source>
</evidence>
<organism evidence="1 2">
    <name type="scientific">Trifolium pratense</name>
    <name type="common">Red clover</name>
    <dbReference type="NCBI Taxonomy" id="57577"/>
    <lineage>
        <taxon>Eukaryota</taxon>
        <taxon>Viridiplantae</taxon>
        <taxon>Streptophyta</taxon>
        <taxon>Embryophyta</taxon>
        <taxon>Tracheophyta</taxon>
        <taxon>Spermatophyta</taxon>
        <taxon>Magnoliopsida</taxon>
        <taxon>eudicotyledons</taxon>
        <taxon>Gunneridae</taxon>
        <taxon>Pentapetalae</taxon>
        <taxon>rosids</taxon>
        <taxon>fabids</taxon>
        <taxon>Fabales</taxon>
        <taxon>Fabaceae</taxon>
        <taxon>Papilionoideae</taxon>
        <taxon>50 kb inversion clade</taxon>
        <taxon>NPAAA clade</taxon>
        <taxon>Hologalegina</taxon>
        <taxon>IRL clade</taxon>
        <taxon>Trifolieae</taxon>
        <taxon>Trifolium</taxon>
    </lineage>
</organism>
<sequence length="365" mass="44007">MNPSLTKTERHRQKRSEWRRRQAAAPESTIYLPFDLIKEVLPFLPVKSLIRLKCVSKPFNSFISDPTFFEKHFNRSSRNVMLIHTKMDSWHKLRYAIAKSLVFTADKPSMNVSLTKNLYYQRIDKDRECRYVIGSCNGLICLFFRSWDRYNWWDNPPDLWWYLRVWNPATRTISDKLGYYPDEPGAYQFNFTFGYDNLSNTYKVVCFIPRTTNVRVLNLKHNVWRDIQDSPGGAIHDRWKKMKFFVHFSNSVNWLVVCDYFGKNYDYNDISIEQFVIISLDLRFETHTKLLPPQGFNEVPFRMPTLSVLNDCLCFSHDFKRTHFIIWQMTEFGVEDSWIQFLKISYLNLQIYCRPYFRRRMIPYY</sequence>
<gene>
    <name evidence="1" type="ORF">MILVUS5_LOCUS15656</name>
</gene>
<name>A0ACB0JRZ8_TRIPR</name>
<protein>
    <submittedName>
        <fullName evidence="1">Uncharacterized protein</fullName>
    </submittedName>
</protein>
<evidence type="ECO:0000313" key="2">
    <source>
        <dbReference type="Proteomes" id="UP001177021"/>
    </source>
</evidence>
<accession>A0ACB0JRZ8</accession>
<keyword evidence="2" id="KW-1185">Reference proteome</keyword>
<reference evidence="1" key="1">
    <citation type="submission" date="2023-10" db="EMBL/GenBank/DDBJ databases">
        <authorList>
            <person name="Rodriguez Cubillos JULIANA M."/>
            <person name="De Vega J."/>
        </authorList>
    </citation>
    <scope>NUCLEOTIDE SEQUENCE</scope>
</reference>